<evidence type="ECO:0000313" key="1">
    <source>
        <dbReference type="EMBL" id="KAI5653910.1"/>
    </source>
</evidence>
<name>A0ACC0A065_CATRO</name>
<dbReference type="Proteomes" id="UP001060085">
    <property type="component" value="Linkage Group LG07"/>
</dbReference>
<gene>
    <name evidence="1" type="ORF">M9H77_31097</name>
</gene>
<organism evidence="1 2">
    <name type="scientific">Catharanthus roseus</name>
    <name type="common">Madagascar periwinkle</name>
    <name type="synonym">Vinca rosea</name>
    <dbReference type="NCBI Taxonomy" id="4058"/>
    <lineage>
        <taxon>Eukaryota</taxon>
        <taxon>Viridiplantae</taxon>
        <taxon>Streptophyta</taxon>
        <taxon>Embryophyta</taxon>
        <taxon>Tracheophyta</taxon>
        <taxon>Spermatophyta</taxon>
        <taxon>Magnoliopsida</taxon>
        <taxon>eudicotyledons</taxon>
        <taxon>Gunneridae</taxon>
        <taxon>Pentapetalae</taxon>
        <taxon>asterids</taxon>
        <taxon>lamiids</taxon>
        <taxon>Gentianales</taxon>
        <taxon>Apocynaceae</taxon>
        <taxon>Rauvolfioideae</taxon>
        <taxon>Vinceae</taxon>
        <taxon>Catharanthinae</taxon>
        <taxon>Catharanthus</taxon>
    </lineage>
</organism>
<comment type="caution">
    <text evidence="1">The sequence shown here is derived from an EMBL/GenBank/DDBJ whole genome shotgun (WGS) entry which is preliminary data.</text>
</comment>
<accession>A0ACC0A065</accession>
<proteinExistence type="predicted"/>
<keyword evidence="2" id="KW-1185">Reference proteome</keyword>
<protein>
    <submittedName>
        <fullName evidence="1">Uncharacterized protein</fullName>
    </submittedName>
</protein>
<sequence>MGTNLQGYHLLWPDLPIFSQLQFTALALLSSTERLESLPYERVALHRLHKRYTEHKENLDKEEYKQTQLNIGILKKKEKCQPCVYGGRGGQIVTKVKAGKPVGPRSIRSWRLAYNVKMNSVVPSCLCPTKYFSLQVFFVESSTWTTDLQPYQPIISLKTMVRRAASNRRPAEDRMKQFKPASDLNDRNP</sequence>
<dbReference type="EMBL" id="CM044707">
    <property type="protein sequence ID" value="KAI5653910.1"/>
    <property type="molecule type" value="Genomic_DNA"/>
</dbReference>
<evidence type="ECO:0000313" key="2">
    <source>
        <dbReference type="Proteomes" id="UP001060085"/>
    </source>
</evidence>
<reference evidence="2" key="1">
    <citation type="journal article" date="2023" name="Nat. Plants">
        <title>Single-cell RNA sequencing provides a high-resolution roadmap for understanding the multicellular compartmentation of specialized metabolism.</title>
        <authorList>
            <person name="Sun S."/>
            <person name="Shen X."/>
            <person name="Li Y."/>
            <person name="Li Y."/>
            <person name="Wang S."/>
            <person name="Li R."/>
            <person name="Zhang H."/>
            <person name="Shen G."/>
            <person name="Guo B."/>
            <person name="Wei J."/>
            <person name="Xu J."/>
            <person name="St-Pierre B."/>
            <person name="Chen S."/>
            <person name="Sun C."/>
        </authorList>
    </citation>
    <scope>NUCLEOTIDE SEQUENCE [LARGE SCALE GENOMIC DNA]</scope>
</reference>